<dbReference type="OrthoDB" id="10250730at2759"/>
<dbReference type="GeneID" id="63831351"/>
<dbReference type="Gene3D" id="3.60.15.10">
    <property type="entry name" value="Ribonuclease Z/Hydroxyacylglutathione hydrolase-like"/>
    <property type="match status" value="1"/>
</dbReference>
<dbReference type="InterPro" id="IPR051013">
    <property type="entry name" value="MBL_superfamily_lactonases"/>
</dbReference>
<reference evidence="6 7" key="1">
    <citation type="journal article" date="2016" name="Mol. Biol. Evol.">
        <title>Comparative Genomics of Early-Diverging Mushroom-Forming Fungi Provides Insights into the Origins of Lignocellulose Decay Capabilities.</title>
        <authorList>
            <person name="Nagy L.G."/>
            <person name="Riley R."/>
            <person name="Tritt A."/>
            <person name="Adam C."/>
            <person name="Daum C."/>
            <person name="Floudas D."/>
            <person name="Sun H."/>
            <person name="Yadav J.S."/>
            <person name="Pangilinan J."/>
            <person name="Larsson K.H."/>
            <person name="Matsuura K."/>
            <person name="Barry K."/>
            <person name="Labutti K."/>
            <person name="Kuo R."/>
            <person name="Ohm R.A."/>
            <person name="Bhattacharya S.S."/>
            <person name="Shirouzu T."/>
            <person name="Yoshinaga Y."/>
            <person name="Martin F.M."/>
            <person name="Grigoriev I.V."/>
            <person name="Hibbett D.S."/>
        </authorList>
    </citation>
    <scope>NUCLEOTIDE SEQUENCE [LARGE SCALE GENOMIC DNA]</scope>
    <source>
        <strain evidence="6 7">93-53</strain>
    </source>
</reference>
<evidence type="ECO:0000313" key="7">
    <source>
        <dbReference type="Proteomes" id="UP000076871"/>
    </source>
</evidence>
<keyword evidence="7" id="KW-1185">Reference proteome</keyword>
<comment type="cofactor">
    <cofactor evidence="1">
        <name>Zn(2+)</name>
        <dbReference type="ChEBI" id="CHEBI:29105"/>
    </cofactor>
</comment>
<dbReference type="GO" id="GO:0046872">
    <property type="term" value="F:metal ion binding"/>
    <property type="evidence" value="ECO:0007669"/>
    <property type="project" value="UniProtKB-KW"/>
</dbReference>
<dbReference type="GO" id="GO:0016787">
    <property type="term" value="F:hydrolase activity"/>
    <property type="evidence" value="ECO:0007669"/>
    <property type="project" value="UniProtKB-KW"/>
</dbReference>
<evidence type="ECO:0000256" key="2">
    <source>
        <dbReference type="ARBA" id="ARBA00007749"/>
    </source>
</evidence>
<dbReference type="InParanoid" id="A0A165F099"/>
<gene>
    <name evidence="6" type="ORF">LAESUDRAFT_811589</name>
</gene>
<evidence type="ECO:0000256" key="4">
    <source>
        <dbReference type="ARBA" id="ARBA00022801"/>
    </source>
</evidence>
<dbReference type="InterPro" id="IPR036866">
    <property type="entry name" value="RibonucZ/Hydroxyglut_hydro"/>
</dbReference>
<accession>A0A165F099</accession>
<dbReference type="Proteomes" id="UP000076871">
    <property type="component" value="Unassembled WGS sequence"/>
</dbReference>
<dbReference type="AlphaFoldDB" id="A0A165F099"/>
<keyword evidence="4" id="KW-0378">Hydrolase</keyword>
<keyword evidence="5" id="KW-0862">Zinc</keyword>
<keyword evidence="3" id="KW-0479">Metal-binding</keyword>
<dbReference type="RefSeq" id="XP_040765833.1">
    <property type="nucleotide sequence ID" value="XM_040914324.1"/>
</dbReference>
<name>A0A165F099_9APHY</name>
<dbReference type="EMBL" id="KV427616">
    <property type="protein sequence ID" value="KZT08093.1"/>
    <property type="molecule type" value="Genomic_DNA"/>
</dbReference>
<proteinExistence type="inferred from homology"/>
<evidence type="ECO:0000256" key="5">
    <source>
        <dbReference type="ARBA" id="ARBA00022833"/>
    </source>
</evidence>
<dbReference type="PANTHER" id="PTHR42978">
    <property type="entry name" value="QUORUM-QUENCHING LACTONASE YTNP-RELATED-RELATED"/>
    <property type="match status" value="1"/>
</dbReference>
<evidence type="ECO:0000256" key="3">
    <source>
        <dbReference type="ARBA" id="ARBA00022723"/>
    </source>
</evidence>
<dbReference type="PANTHER" id="PTHR42978:SF2">
    <property type="entry name" value="102 KBASES UNSTABLE REGION: FROM 1 TO 119443"/>
    <property type="match status" value="1"/>
</dbReference>
<evidence type="ECO:0000313" key="6">
    <source>
        <dbReference type="EMBL" id="KZT08093.1"/>
    </source>
</evidence>
<organism evidence="6 7">
    <name type="scientific">Laetiporus sulphureus 93-53</name>
    <dbReference type="NCBI Taxonomy" id="1314785"/>
    <lineage>
        <taxon>Eukaryota</taxon>
        <taxon>Fungi</taxon>
        <taxon>Dikarya</taxon>
        <taxon>Basidiomycota</taxon>
        <taxon>Agaricomycotina</taxon>
        <taxon>Agaricomycetes</taxon>
        <taxon>Polyporales</taxon>
        <taxon>Laetiporus</taxon>
    </lineage>
</organism>
<sequence length="206" mass="22630">MHLPLYLFAADCTLSEINVCPSLAFSLRHSVTREYPRRDCQVATISVSQTADFSLEAEGGIPSETMSRIILSHLHFDRIGVTSVFPNATSVVGMGSEHLLKDGFPANPQSDILQNTLLDCTCFLADEDFNMSIGPFPRALDYFADGSLYLVDTIGHLAGHVNVLVRTSATGSWIYLAVDTAADAHRREAYCIHGRLEWPYALCACE</sequence>
<comment type="similarity">
    <text evidence="2">Belongs to the metallo-beta-lactamase superfamily.</text>
</comment>
<dbReference type="SUPFAM" id="SSF56281">
    <property type="entry name" value="Metallo-hydrolase/oxidoreductase"/>
    <property type="match status" value="1"/>
</dbReference>
<protein>
    <submittedName>
        <fullName evidence="6">Uncharacterized protein</fullName>
    </submittedName>
</protein>
<dbReference type="STRING" id="1314785.A0A165F099"/>
<evidence type="ECO:0000256" key="1">
    <source>
        <dbReference type="ARBA" id="ARBA00001947"/>
    </source>
</evidence>